<dbReference type="Proteomes" id="UP000503540">
    <property type="component" value="Chromosome"/>
</dbReference>
<organism evidence="1 2">
    <name type="scientific">Nocardia arthritidis</name>
    <dbReference type="NCBI Taxonomy" id="228602"/>
    <lineage>
        <taxon>Bacteria</taxon>
        <taxon>Bacillati</taxon>
        <taxon>Actinomycetota</taxon>
        <taxon>Actinomycetes</taxon>
        <taxon>Mycobacteriales</taxon>
        <taxon>Nocardiaceae</taxon>
        <taxon>Nocardia</taxon>
    </lineage>
</organism>
<dbReference type="AlphaFoldDB" id="A0A6G9YA05"/>
<dbReference type="KEGG" id="nah:F5544_10820"/>
<name>A0A6G9YA05_9NOCA</name>
<accession>A0A6G9YA05</accession>
<evidence type="ECO:0000313" key="2">
    <source>
        <dbReference type="Proteomes" id="UP000503540"/>
    </source>
</evidence>
<keyword evidence="2" id="KW-1185">Reference proteome</keyword>
<sequence>MRMTRWLALLESAAVAWCSPAWIPYPISTDPAETPFGDPRRRVRIDPVLEVSIDGIWVRHDR</sequence>
<protein>
    <submittedName>
        <fullName evidence="1">Uncharacterized protein</fullName>
    </submittedName>
</protein>
<reference evidence="1 2" key="1">
    <citation type="journal article" date="2019" name="ACS Chem. Biol.">
        <title>Identification and Mobilization of a Cryptic Antibiotic Biosynthesis Gene Locus from a Human-Pathogenic Nocardia Isolate.</title>
        <authorList>
            <person name="Herisse M."/>
            <person name="Ishida K."/>
            <person name="Porter J.L."/>
            <person name="Howden B."/>
            <person name="Hertweck C."/>
            <person name="Stinear T.P."/>
            <person name="Pidot S.J."/>
        </authorList>
    </citation>
    <scope>NUCLEOTIDE SEQUENCE [LARGE SCALE GENOMIC DNA]</scope>
    <source>
        <strain evidence="1 2">AUSMDU00012717</strain>
    </source>
</reference>
<proteinExistence type="predicted"/>
<dbReference type="RefSeq" id="WP_167473090.1">
    <property type="nucleotide sequence ID" value="NZ_CP046172.1"/>
</dbReference>
<dbReference type="EMBL" id="CP046172">
    <property type="protein sequence ID" value="QIS10059.1"/>
    <property type="molecule type" value="Genomic_DNA"/>
</dbReference>
<evidence type="ECO:0000313" key="1">
    <source>
        <dbReference type="EMBL" id="QIS10059.1"/>
    </source>
</evidence>
<gene>
    <name evidence="1" type="ORF">F5544_10820</name>
</gene>